<evidence type="ECO:0000256" key="2">
    <source>
        <dbReference type="ARBA" id="ARBA00004922"/>
    </source>
</evidence>
<keyword evidence="5 10" id="KW-0808">Transferase</keyword>
<dbReference type="PANTHER" id="PTHR10050">
    <property type="entry name" value="DOLICHYL-PHOSPHATE-MANNOSE--PROTEIN MANNOSYLTRANSFERASE"/>
    <property type="match status" value="1"/>
</dbReference>
<evidence type="ECO:0000256" key="7">
    <source>
        <dbReference type="ARBA" id="ARBA00022989"/>
    </source>
</evidence>
<feature type="region of interest" description="Disordered" evidence="11">
    <location>
        <begin position="24"/>
        <end position="64"/>
    </location>
</feature>
<gene>
    <name evidence="14" type="ORF">CIG21_06150</name>
</gene>
<dbReference type="GO" id="GO:0005886">
    <property type="term" value="C:plasma membrane"/>
    <property type="evidence" value="ECO:0007669"/>
    <property type="project" value="UniProtKB-SubCell"/>
</dbReference>
<comment type="function">
    <text evidence="10">Protein O-mannosyltransferase that catalyzes the transfer of a single mannose residue from a polyprenol phospho-mannosyl lipidic donor to the hydroxyl group of selected serine and threonine residues in acceptor proteins.</text>
</comment>
<evidence type="ECO:0000313" key="14">
    <source>
        <dbReference type="EMBL" id="PAJ70107.1"/>
    </source>
</evidence>
<comment type="caution">
    <text evidence="14">The sequence shown here is derived from an EMBL/GenBank/DDBJ whole genome shotgun (WGS) entry which is preliminary data.</text>
</comment>
<evidence type="ECO:0000256" key="5">
    <source>
        <dbReference type="ARBA" id="ARBA00022679"/>
    </source>
</evidence>
<name>A0A269PDH9_9CORY</name>
<dbReference type="UniPathway" id="UPA00378"/>
<feature type="transmembrane region" description="Helical" evidence="10">
    <location>
        <begin position="436"/>
        <end position="453"/>
    </location>
</feature>
<feature type="transmembrane region" description="Helical" evidence="10">
    <location>
        <begin position="483"/>
        <end position="506"/>
    </location>
</feature>
<feature type="transmembrane region" description="Helical" evidence="10">
    <location>
        <begin position="157"/>
        <end position="178"/>
    </location>
</feature>
<organism evidence="14 15">
    <name type="scientific">Corynebacterium hadale</name>
    <dbReference type="NCBI Taxonomy" id="2026255"/>
    <lineage>
        <taxon>Bacteria</taxon>
        <taxon>Bacillati</taxon>
        <taxon>Actinomycetota</taxon>
        <taxon>Actinomycetes</taxon>
        <taxon>Mycobacteriales</taxon>
        <taxon>Corynebacteriaceae</taxon>
        <taxon>Corynebacterium</taxon>
    </lineage>
</organism>
<dbReference type="Pfam" id="PF16192">
    <property type="entry name" value="PMT_4TMC"/>
    <property type="match status" value="1"/>
</dbReference>
<dbReference type="GO" id="GO:0004169">
    <property type="term" value="F:dolichyl-phosphate-mannose-protein mannosyltransferase activity"/>
    <property type="evidence" value="ECO:0007669"/>
    <property type="project" value="UniProtKB-UniRule"/>
</dbReference>
<feature type="transmembrane region" description="Helical" evidence="10">
    <location>
        <begin position="460"/>
        <end position="477"/>
    </location>
</feature>
<keyword evidence="8 10" id="KW-0472">Membrane</keyword>
<dbReference type="InterPro" id="IPR003342">
    <property type="entry name" value="ArnT-like_N"/>
</dbReference>
<evidence type="ECO:0000256" key="6">
    <source>
        <dbReference type="ARBA" id="ARBA00022692"/>
    </source>
</evidence>
<evidence type="ECO:0000256" key="11">
    <source>
        <dbReference type="SAM" id="MobiDB-lite"/>
    </source>
</evidence>
<comment type="pathway">
    <text evidence="2 10">Protein modification; protein glycosylation.</text>
</comment>
<feature type="transmembrane region" description="Helical" evidence="10">
    <location>
        <begin position="527"/>
        <end position="546"/>
    </location>
</feature>
<evidence type="ECO:0000256" key="4">
    <source>
        <dbReference type="ARBA" id="ARBA00022676"/>
    </source>
</evidence>
<feature type="transmembrane region" description="Helical" evidence="10">
    <location>
        <begin position="317"/>
        <end position="336"/>
    </location>
</feature>
<keyword evidence="7 10" id="KW-1133">Transmembrane helix</keyword>
<accession>A0A269PDH9</accession>
<feature type="compositionally biased region" description="Pro residues" evidence="11">
    <location>
        <begin position="38"/>
        <end position="50"/>
    </location>
</feature>
<dbReference type="EC" id="2.4.1.-" evidence="10"/>
<dbReference type="PANTHER" id="PTHR10050:SF46">
    <property type="entry name" value="PROTEIN O-MANNOSYL-TRANSFERASE 2"/>
    <property type="match status" value="1"/>
</dbReference>
<evidence type="ECO:0000256" key="10">
    <source>
        <dbReference type="RuleBase" id="RU367007"/>
    </source>
</evidence>
<proteinExistence type="inferred from homology"/>
<dbReference type="Proteomes" id="UP000215771">
    <property type="component" value="Unassembled WGS sequence"/>
</dbReference>
<evidence type="ECO:0000313" key="15">
    <source>
        <dbReference type="Proteomes" id="UP000215771"/>
    </source>
</evidence>
<dbReference type="GO" id="GO:0012505">
    <property type="term" value="C:endomembrane system"/>
    <property type="evidence" value="ECO:0007669"/>
    <property type="project" value="UniProtKB-SubCell"/>
</dbReference>
<feature type="transmembrane region" description="Helical" evidence="10">
    <location>
        <begin position="185"/>
        <end position="203"/>
    </location>
</feature>
<dbReference type="AlphaFoldDB" id="A0A269PDH9"/>
<evidence type="ECO:0000256" key="8">
    <source>
        <dbReference type="ARBA" id="ARBA00023136"/>
    </source>
</evidence>
<dbReference type="InterPro" id="IPR027005">
    <property type="entry name" value="PMT-like"/>
</dbReference>
<evidence type="ECO:0000256" key="3">
    <source>
        <dbReference type="ARBA" id="ARBA00007222"/>
    </source>
</evidence>
<keyword evidence="4 10" id="KW-0328">Glycosyltransferase</keyword>
<comment type="similarity">
    <text evidence="3 10">Belongs to the glycosyltransferase 39 family.</text>
</comment>
<evidence type="ECO:0000259" key="12">
    <source>
        <dbReference type="Pfam" id="PF02366"/>
    </source>
</evidence>
<keyword evidence="10" id="KW-1003">Cell membrane</keyword>
<feature type="domain" description="ArnT-like N-terminal" evidence="12">
    <location>
        <begin position="158"/>
        <end position="329"/>
    </location>
</feature>
<evidence type="ECO:0000259" key="13">
    <source>
        <dbReference type="Pfam" id="PF16192"/>
    </source>
</evidence>
<dbReference type="InterPro" id="IPR032421">
    <property type="entry name" value="PMT_4TMC"/>
</dbReference>
<feature type="domain" description="Protein O-mannosyl-transferase C-terminal four TM" evidence="13">
    <location>
        <begin position="369"/>
        <end position="569"/>
    </location>
</feature>
<evidence type="ECO:0000256" key="9">
    <source>
        <dbReference type="ARBA" id="ARBA00093617"/>
    </source>
</evidence>
<keyword evidence="6 10" id="KW-0812">Transmembrane</keyword>
<dbReference type="Pfam" id="PF02366">
    <property type="entry name" value="PMT"/>
    <property type="match status" value="1"/>
</dbReference>
<dbReference type="EMBL" id="NQMQ01000011">
    <property type="protein sequence ID" value="PAJ70107.1"/>
    <property type="molecule type" value="Genomic_DNA"/>
</dbReference>
<evidence type="ECO:0000256" key="1">
    <source>
        <dbReference type="ARBA" id="ARBA00004127"/>
    </source>
</evidence>
<reference evidence="14 15" key="1">
    <citation type="submission" date="2017-08" db="EMBL/GenBank/DDBJ databases">
        <authorList>
            <person name="de Groot N.N."/>
        </authorList>
    </citation>
    <scope>NUCLEOTIDE SEQUENCE [LARGE SCALE GENOMIC DNA]</scope>
    <source>
        <strain evidence="14 15">NBT06-6</strain>
    </source>
</reference>
<protein>
    <recommendedName>
        <fullName evidence="9 10">Polyprenol-phosphate-mannose--protein mannosyltransferase</fullName>
        <ecNumber evidence="10">2.4.1.-</ecNumber>
    </recommendedName>
</protein>
<comment type="subcellular location">
    <subcellularLocation>
        <location evidence="10">Cell membrane</location>
    </subcellularLocation>
    <subcellularLocation>
        <location evidence="1">Endomembrane system</location>
        <topology evidence="1">Multi-pass membrane protein</topology>
    </subcellularLocation>
</comment>
<sequence>MPVCGSESWGRSVEATINAKHTHEPVRSLSVSTQVPASAPPASPTLPPAPKRWRAKRPEPSAPVTVPWTKRDTVSATVIGVLALLTRFIGLTQPTSGGTPVFDEKHYVPQAFDMVRDYINPVLGGIESNPGYGLVVHPPLGKQLLAWGEQLFGYTPLGWRLMTALFGTAIVIFVFLIARRVSQSTSIGVFAGIIALFDGVLLVTAKFGMLDVFEVFFVVAAAWTLAGDMQQVHRRWHDAYLTGKLDGMDALGPRLGFRWWRFATGVLLGLAMAVKWSGMYYIAFYGLLSAFWDLWLRKRYGVKKPLAGALLRDVPSALASIVLVPALLYIWSWRAWFASETSVYRHAVADGTVADSDWPWLTNLPSPAADWLYYHFSVLEFHSSLTSSSGHSHPWDSKPWSWLVASRPILYYSNTDLACGEGGTCREMIFLFGTPVIWWLTIPILLWGAWVWITRRDFRVIVPMVAFMAGFLPWLAAFDRQMYFFYAAPLVPFTAVLLALALGNLAQKGAPSGNRLVRRFAGADLRTGQLAVIVYLALVVASFVYWSPILYGFMVPEDYYHSLMWLPSWK</sequence>